<evidence type="ECO:0000313" key="5">
    <source>
        <dbReference type="Proteomes" id="UP000628710"/>
    </source>
</evidence>
<dbReference type="Pfam" id="PF00563">
    <property type="entry name" value="EAL"/>
    <property type="match status" value="1"/>
</dbReference>
<dbReference type="Gene3D" id="3.30.70.270">
    <property type="match status" value="1"/>
</dbReference>
<evidence type="ECO:0000259" key="2">
    <source>
        <dbReference type="PROSITE" id="PS50883"/>
    </source>
</evidence>
<keyword evidence="1" id="KW-1133">Transmembrane helix</keyword>
<feature type="transmembrane region" description="Helical" evidence="1">
    <location>
        <begin position="85"/>
        <end position="104"/>
    </location>
</feature>
<dbReference type="SUPFAM" id="SSF55785">
    <property type="entry name" value="PYP-like sensor domain (PAS domain)"/>
    <property type="match status" value="1"/>
</dbReference>
<dbReference type="InterPro" id="IPR043128">
    <property type="entry name" value="Rev_trsase/Diguanyl_cyclase"/>
</dbReference>
<feature type="transmembrane region" description="Helical" evidence="1">
    <location>
        <begin position="30"/>
        <end position="50"/>
    </location>
</feature>
<keyword evidence="5" id="KW-1185">Reference proteome</keyword>
<dbReference type="AlphaFoldDB" id="A0A934JSL4"/>
<organism evidence="4 5">
    <name type="scientific">Marinomonas transparens</name>
    <dbReference type="NCBI Taxonomy" id="2795388"/>
    <lineage>
        <taxon>Bacteria</taxon>
        <taxon>Pseudomonadati</taxon>
        <taxon>Pseudomonadota</taxon>
        <taxon>Gammaproteobacteria</taxon>
        <taxon>Oceanospirillales</taxon>
        <taxon>Oceanospirillaceae</taxon>
        <taxon>Marinomonas</taxon>
    </lineage>
</organism>
<evidence type="ECO:0000313" key="4">
    <source>
        <dbReference type="EMBL" id="MBJ7537587.1"/>
    </source>
</evidence>
<evidence type="ECO:0000256" key="1">
    <source>
        <dbReference type="SAM" id="Phobius"/>
    </source>
</evidence>
<name>A0A934JSL4_9GAMM</name>
<evidence type="ECO:0000259" key="3">
    <source>
        <dbReference type="PROSITE" id="PS50887"/>
    </source>
</evidence>
<dbReference type="InterPro" id="IPR035919">
    <property type="entry name" value="EAL_sf"/>
</dbReference>
<dbReference type="InterPro" id="IPR029787">
    <property type="entry name" value="Nucleotide_cyclase"/>
</dbReference>
<dbReference type="Proteomes" id="UP000628710">
    <property type="component" value="Unassembled WGS sequence"/>
</dbReference>
<feature type="domain" description="GGDEF" evidence="3">
    <location>
        <begin position="354"/>
        <end position="485"/>
    </location>
</feature>
<dbReference type="InterPro" id="IPR050706">
    <property type="entry name" value="Cyclic-di-GMP_PDE-like"/>
</dbReference>
<dbReference type="SMART" id="SM00267">
    <property type="entry name" value="GGDEF"/>
    <property type="match status" value="1"/>
</dbReference>
<dbReference type="InterPro" id="IPR035965">
    <property type="entry name" value="PAS-like_dom_sf"/>
</dbReference>
<dbReference type="Pfam" id="PF00990">
    <property type="entry name" value="GGDEF"/>
    <property type="match status" value="1"/>
</dbReference>
<dbReference type="PROSITE" id="PS50883">
    <property type="entry name" value="EAL"/>
    <property type="match status" value="1"/>
</dbReference>
<comment type="caution">
    <text evidence="4">The sequence shown here is derived from an EMBL/GenBank/DDBJ whole genome shotgun (WGS) entry which is preliminary data.</text>
</comment>
<accession>A0A934JSL4</accession>
<dbReference type="SUPFAM" id="SSF141868">
    <property type="entry name" value="EAL domain-like"/>
    <property type="match status" value="1"/>
</dbReference>
<dbReference type="EMBL" id="JAEMNX010000006">
    <property type="protein sequence ID" value="MBJ7537587.1"/>
    <property type="molecule type" value="Genomic_DNA"/>
</dbReference>
<dbReference type="PANTHER" id="PTHR33121:SF70">
    <property type="entry name" value="SIGNALING PROTEIN YKOW"/>
    <property type="match status" value="1"/>
</dbReference>
<keyword evidence="1" id="KW-0472">Membrane</keyword>
<feature type="transmembrane region" description="Helical" evidence="1">
    <location>
        <begin position="163"/>
        <end position="181"/>
    </location>
</feature>
<dbReference type="CDD" id="cd01948">
    <property type="entry name" value="EAL"/>
    <property type="match status" value="1"/>
</dbReference>
<dbReference type="Gene3D" id="3.20.20.450">
    <property type="entry name" value="EAL domain"/>
    <property type="match status" value="1"/>
</dbReference>
<reference evidence="4" key="1">
    <citation type="submission" date="2020-12" db="EMBL/GenBank/DDBJ databases">
        <title>Marinomonas arctica sp. nov., a psychrotolerant bacterium isolated from the Arctic.</title>
        <authorList>
            <person name="Zhang Y."/>
        </authorList>
    </citation>
    <scope>NUCLEOTIDE SEQUENCE</scope>
    <source>
        <strain evidence="4">C1424</strain>
    </source>
</reference>
<proteinExistence type="predicted"/>
<keyword evidence="1" id="KW-0812">Transmembrane</keyword>
<gene>
    <name evidence="4" type="ORF">I8J31_07890</name>
</gene>
<sequence length="753" mass="85296">MLFSFLKKTPSAAANPFSRQDEKTFQQSTLRVLLILTLSIFVGIEIDYVLSALQSPEYHNALFINTAFLTLLCGFLFFSKSHTKFIAGLYILSLVAIGASLLLFSTSVHAEKYAIVALYSVPLVTRLLFSIKAAVFAIAINFIPLYFIATGTIKLENLAAPNLYFKLLTFAIVNIGFPIGVSRMLKMLEANTTQMKLLYRKLNENYALHEEFFENTSTPTLLCDKRGKIIKANQMALDFLSCSSASEIKNTKVIDWLKPSSESGKFSWQENVAECSLKHKKNTQIQLHRATLKQGRYVLHFQNMTHLRAMQQKLESTQETNSRLVNFDTLTRLANHPYFCNQVNQFIETQDKHLTGTMFIIHISQFKLFNKQYGKDNANKVIINFAKILKEKLSDQAIIGRLRGVKFACFVPLGNTYLIEKNLSALISSTLPSQLKIDGNLLNMNYQVGIAYYQTDGKNAEELLERCEMALEYSTIANRFSYYSHPLETKLIKEHKLGIKLSSAIKRKEIDLWLQPQVSPNGTICSFEALARWKLDDGSYVPPDVFIKIAEELGLLPVLAENLIRQLVSTLSKWHKEHIHTPIAFNLAGQELMNDGFFALLMTLVIDHPWLKDMLELEITETSPVMTHALIHKRLRALSEYGFSIAIDDFGTGQASLGQLIDIPANILKIDRRFVSPLPEDLRHLDIVKSTIQLANSLDMKVIAEGIETKEQASLLISLGCHTLQGYYYGKPSPMTDWTANQNQKAKELRMVY</sequence>
<feature type="transmembrane region" description="Helical" evidence="1">
    <location>
        <begin position="116"/>
        <end position="143"/>
    </location>
</feature>
<dbReference type="PANTHER" id="PTHR33121">
    <property type="entry name" value="CYCLIC DI-GMP PHOSPHODIESTERASE PDEF"/>
    <property type="match status" value="1"/>
</dbReference>
<dbReference type="InterPro" id="IPR000160">
    <property type="entry name" value="GGDEF_dom"/>
</dbReference>
<dbReference type="SUPFAM" id="SSF55073">
    <property type="entry name" value="Nucleotide cyclase"/>
    <property type="match status" value="1"/>
</dbReference>
<feature type="transmembrane region" description="Helical" evidence="1">
    <location>
        <begin position="62"/>
        <end position="79"/>
    </location>
</feature>
<dbReference type="PROSITE" id="PS50887">
    <property type="entry name" value="GGDEF"/>
    <property type="match status" value="1"/>
</dbReference>
<feature type="domain" description="EAL" evidence="2">
    <location>
        <begin position="494"/>
        <end position="746"/>
    </location>
</feature>
<dbReference type="Gene3D" id="3.30.450.20">
    <property type="entry name" value="PAS domain"/>
    <property type="match status" value="1"/>
</dbReference>
<dbReference type="CDD" id="cd01949">
    <property type="entry name" value="GGDEF"/>
    <property type="match status" value="1"/>
</dbReference>
<dbReference type="RefSeq" id="WP_199467728.1">
    <property type="nucleotide sequence ID" value="NZ_JAEMNX010000006.1"/>
</dbReference>
<dbReference type="GO" id="GO:0071111">
    <property type="term" value="F:cyclic-guanylate-specific phosphodiesterase activity"/>
    <property type="evidence" value="ECO:0007669"/>
    <property type="project" value="InterPro"/>
</dbReference>
<dbReference type="InterPro" id="IPR001633">
    <property type="entry name" value="EAL_dom"/>
</dbReference>
<dbReference type="SMART" id="SM00052">
    <property type="entry name" value="EAL"/>
    <property type="match status" value="1"/>
</dbReference>
<protein>
    <submittedName>
        <fullName evidence="4">Bifunctional diguanylate cyclase/phosphodiesterase</fullName>
    </submittedName>
</protein>
<dbReference type="NCBIfam" id="TIGR00254">
    <property type="entry name" value="GGDEF"/>
    <property type="match status" value="1"/>
</dbReference>